<comment type="similarity">
    <text evidence="3">Belongs to the exportin family.</text>
</comment>
<keyword evidence="4" id="KW-0813">Transport</keyword>
<evidence type="ECO:0000256" key="2">
    <source>
        <dbReference type="ARBA" id="ARBA00004496"/>
    </source>
</evidence>
<evidence type="ECO:0000256" key="6">
    <source>
        <dbReference type="ARBA" id="ARBA00022927"/>
    </source>
</evidence>
<keyword evidence="5" id="KW-0963">Cytoplasm</keyword>
<dbReference type="EMBL" id="BRYA01000341">
    <property type="protein sequence ID" value="GMI47350.1"/>
    <property type="molecule type" value="Genomic_DNA"/>
</dbReference>
<dbReference type="GO" id="GO:0005737">
    <property type="term" value="C:cytoplasm"/>
    <property type="evidence" value="ECO:0007669"/>
    <property type="project" value="UniProtKB-SubCell"/>
</dbReference>
<dbReference type="OrthoDB" id="5548448at2759"/>
<sequence>MACDALRHACSGFKTGDVSSANSATLGLRQSPNAIEMFLEAINGLGGGQDESLELFHAILGLQAVVLKRWESQSSPHPHFLRDFLFYIGIKSGEGTKHYPWPMVPNKSAIAAAAVLWKRSYLAASESQPSSTSQFHPNTAIPLLTSPSDLFQFVRNVLTTGTEIERSNATMFLSTLLSELNSGTLKSKTNMNQTMDFHKRSQAKFYETGLNPSVELAITSLQTVLTPPHPSPSYIGKIIELVIDVLSWEFSPRNSWTMVATSSQALIKPPIYLAPQLIKPDLLGLMFTLYHDVRANSEATQVSHQLRQLILSFASLSGQIFESDQIRASYSTIIVDGMLSLLSASPTDPSELQDIATICTRLVLNFKLKILSKLPSFGMWISALVNLSTSLIASITASVEAHGGDFDCLDDEWKFEVFDELIECFVLIAEDPSLFAPGPVTMETIQNIKSSLSPIYPTALLSRIKMSRAEEKFYTMEGKDLDEVRESISAADLTDQIINVSTIGRLNFQNSISCFEAEISKVLASLKVLFDSNNPDVTPDAAALLEEARILIMFAGHLLTDTCPGETATIPSQILEACSSSVPGAAGIVASIASVVGGLMFLAEFQASKIASTPSDPNLSPLLGEQLTSFFTTFASSYVAPNTRDYDSSMLDETSPLMGGLFGVEVSSHRFLEFSVSVATHYFCYWPQEKELIKSSTELLIVLCKNPGTRKLLPNSDSWKKLAGLFIVAGSLSNIGPAPAVDPGVLTNHRLDMGLVSGFKRLNYDARGGVLSILTCGCGGMGDTVSKSIMNEVLGVAHGVLGRLLAGIEGQGGGGNVGENAVAVDMCCLAVELYGGICRSPFAGIVDFEDGGSSDKGESYILTRFVTPSLSKLAGLMVLFGGNMTICASLLRCFKDYSESYIAFLSAAESTALYSASNVLLEGYSTLTKGGKLNRGKEDEEEEEEQEYFDVVCAIQLLNHLGTKEFMDCVDGNNPGSVSDFVSGEAAAAPIEVTDVLFFGISQLLPLVSGLLQYPKLCSQFFDLVGYVVETYPEKLDKVPPDFFEGLVGSMLWGMGNVDEQVGKHCLAGIEALAKEHLGGGLRTVVGEKPETFKVCVGKLLREIVFVHSVVQDRMDSCGGCLMVLIAVDLGYFTGYVRDMIGELGGAGGGGIERQQQQLVLAAFESLVNLETIQAGINGKGNVGRQARKLFKKNFQLFVQHVHSFLHTL</sequence>
<dbReference type="Proteomes" id="UP001165065">
    <property type="component" value="Unassembled WGS sequence"/>
</dbReference>
<dbReference type="AlphaFoldDB" id="A0A9W7LDS7"/>
<evidence type="ECO:0000313" key="10">
    <source>
        <dbReference type="Proteomes" id="UP001165065"/>
    </source>
</evidence>
<evidence type="ECO:0000256" key="3">
    <source>
        <dbReference type="ARBA" id="ARBA00009466"/>
    </source>
</evidence>
<evidence type="ECO:0000313" key="9">
    <source>
        <dbReference type="EMBL" id="GMI47350.1"/>
    </source>
</evidence>
<dbReference type="PANTHER" id="PTHR12596:SF1">
    <property type="entry name" value="EXPORTIN-4"/>
    <property type="match status" value="1"/>
</dbReference>
<evidence type="ECO:0000256" key="8">
    <source>
        <dbReference type="ARBA" id="ARBA00040444"/>
    </source>
</evidence>
<dbReference type="GO" id="GO:0006611">
    <property type="term" value="P:protein export from nucleus"/>
    <property type="evidence" value="ECO:0007669"/>
    <property type="project" value="TreeGrafter"/>
</dbReference>
<keyword evidence="6" id="KW-0653">Protein transport</keyword>
<comment type="subcellular location">
    <subcellularLocation>
        <location evidence="2">Cytoplasm</location>
    </subcellularLocation>
    <subcellularLocation>
        <location evidence="1">Nucleus</location>
    </subcellularLocation>
</comment>
<dbReference type="SUPFAM" id="SSF48371">
    <property type="entry name" value="ARM repeat"/>
    <property type="match status" value="1"/>
</dbReference>
<dbReference type="InterPro" id="IPR016024">
    <property type="entry name" value="ARM-type_fold"/>
</dbReference>
<evidence type="ECO:0000256" key="5">
    <source>
        <dbReference type="ARBA" id="ARBA00022490"/>
    </source>
</evidence>
<protein>
    <recommendedName>
        <fullName evidence="8">Exportin-4</fullName>
    </recommendedName>
</protein>
<dbReference type="PANTHER" id="PTHR12596">
    <property type="entry name" value="EXPORTIN 4,7-RELATED"/>
    <property type="match status" value="1"/>
</dbReference>
<keyword evidence="7" id="KW-0539">Nucleus</keyword>
<reference evidence="10" key="1">
    <citation type="journal article" date="2023" name="Commun. Biol.">
        <title>Genome analysis of Parmales, the sister group of diatoms, reveals the evolutionary specialization of diatoms from phago-mixotrophs to photoautotrophs.</title>
        <authorList>
            <person name="Ban H."/>
            <person name="Sato S."/>
            <person name="Yoshikawa S."/>
            <person name="Yamada K."/>
            <person name="Nakamura Y."/>
            <person name="Ichinomiya M."/>
            <person name="Sato N."/>
            <person name="Blanc-Mathieu R."/>
            <person name="Endo H."/>
            <person name="Kuwata A."/>
            <person name="Ogata H."/>
        </authorList>
    </citation>
    <scope>NUCLEOTIDE SEQUENCE [LARGE SCALE GENOMIC DNA]</scope>
</reference>
<evidence type="ECO:0000256" key="4">
    <source>
        <dbReference type="ARBA" id="ARBA00022448"/>
    </source>
</evidence>
<dbReference type="Gene3D" id="1.25.10.10">
    <property type="entry name" value="Leucine-rich Repeat Variant"/>
    <property type="match status" value="1"/>
</dbReference>
<evidence type="ECO:0000256" key="1">
    <source>
        <dbReference type="ARBA" id="ARBA00004123"/>
    </source>
</evidence>
<name>A0A9W7LDS7_9STRA</name>
<dbReference type="GO" id="GO:0005049">
    <property type="term" value="F:nuclear export signal receptor activity"/>
    <property type="evidence" value="ECO:0007669"/>
    <property type="project" value="InterPro"/>
</dbReference>
<gene>
    <name evidence="9" type="ORF">TrCOL_g11218</name>
</gene>
<keyword evidence="10" id="KW-1185">Reference proteome</keyword>
<proteinExistence type="inferred from homology"/>
<dbReference type="InterPro" id="IPR044189">
    <property type="entry name" value="XPO4/7-like"/>
</dbReference>
<dbReference type="GO" id="GO:0005643">
    <property type="term" value="C:nuclear pore"/>
    <property type="evidence" value="ECO:0007669"/>
    <property type="project" value="TreeGrafter"/>
</dbReference>
<comment type="caution">
    <text evidence="9">The sequence shown here is derived from an EMBL/GenBank/DDBJ whole genome shotgun (WGS) entry which is preliminary data.</text>
</comment>
<organism evidence="9 10">
    <name type="scientific">Triparma columacea</name>
    <dbReference type="NCBI Taxonomy" id="722753"/>
    <lineage>
        <taxon>Eukaryota</taxon>
        <taxon>Sar</taxon>
        <taxon>Stramenopiles</taxon>
        <taxon>Ochrophyta</taxon>
        <taxon>Bolidophyceae</taxon>
        <taxon>Parmales</taxon>
        <taxon>Triparmaceae</taxon>
        <taxon>Triparma</taxon>
    </lineage>
</organism>
<dbReference type="InterPro" id="IPR011989">
    <property type="entry name" value="ARM-like"/>
</dbReference>
<evidence type="ECO:0000256" key="7">
    <source>
        <dbReference type="ARBA" id="ARBA00023242"/>
    </source>
</evidence>
<accession>A0A9W7LDS7</accession>